<evidence type="ECO:0000256" key="20">
    <source>
        <dbReference type="ARBA" id="ARBA00049035"/>
    </source>
</evidence>
<gene>
    <name evidence="25" type="ORF">D1639_00440</name>
</gene>
<evidence type="ECO:0000256" key="8">
    <source>
        <dbReference type="ARBA" id="ARBA00019357"/>
    </source>
</evidence>
<dbReference type="Pfam" id="PF08245">
    <property type="entry name" value="Mur_ligase_M"/>
    <property type="match status" value="1"/>
</dbReference>
<dbReference type="SUPFAM" id="SSF53623">
    <property type="entry name" value="MurD-like peptide ligases, catalytic domain"/>
    <property type="match status" value="1"/>
</dbReference>
<dbReference type="SUPFAM" id="SSF53244">
    <property type="entry name" value="MurD-like peptide ligases, peptide-binding domain"/>
    <property type="match status" value="1"/>
</dbReference>
<evidence type="ECO:0000256" key="2">
    <source>
        <dbReference type="ARBA" id="ARBA00002714"/>
    </source>
</evidence>
<evidence type="ECO:0000256" key="7">
    <source>
        <dbReference type="ARBA" id="ARBA00013025"/>
    </source>
</evidence>
<evidence type="ECO:0000256" key="10">
    <source>
        <dbReference type="ARBA" id="ARBA00022723"/>
    </source>
</evidence>
<comment type="catalytic activity">
    <reaction evidence="21">
        <text>7,8-dihydropteroate + L-glutamate + ATP = 7,8-dihydrofolate + ADP + phosphate + H(+)</text>
        <dbReference type="Rhea" id="RHEA:23584"/>
        <dbReference type="ChEBI" id="CHEBI:15378"/>
        <dbReference type="ChEBI" id="CHEBI:17839"/>
        <dbReference type="ChEBI" id="CHEBI:29985"/>
        <dbReference type="ChEBI" id="CHEBI:30616"/>
        <dbReference type="ChEBI" id="CHEBI:43474"/>
        <dbReference type="ChEBI" id="CHEBI:57451"/>
        <dbReference type="ChEBI" id="CHEBI:456216"/>
        <dbReference type="EC" id="6.3.2.12"/>
    </reaction>
</comment>
<evidence type="ECO:0000259" key="23">
    <source>
        <dbReference type="Pfam" id="PF02875"/>
    </source>
</evidence>
<dbReference type="GO" id="GO:0004326">
    <property type="term" value="F:tetrahydrofolylpolyglutamate synthase activity"/>
    <property type="evidence" value="ECO:0007669"/>
    <property type="project" value="UniProtKB-EC"/>
</dbReference>
<evidence type="ECO:0000256" key="9">
    <source>
        <dbReference type="ARBA" id="ARBA00022598"/>
    </source>
</evidence>
<dbReference type="InterPro" id="IPR004101">
    <property type="entry name" value="Mur_ligase_C"/>
</dbReference>
<dbReference type="GO" id="GO:0005524">
    <property type="term" value="F:ATP binding"/>
    <property type="evidence" value="ECO:0007669"/>
    <property type="project" value="UniProtKB-KW"/>
</dbReference>
<keyword evidence="9" id="KW-0436">Ligase</keyword>
<evidence type="ECO:0000259" key="24">
    <source>
        <dbReference type="Pfam" id="PF08245"/>
    </source>
</evidence>
<evidence type="ECO:0000256" key="18">
    <source>
        <dbReference type="ARBA" id="ARBA00047493"/>
    </source>
</evidence>
<dbReference type="Gene3D" id="3.40.1190.10">
    <property type="entry name" value="Mur-like, catalytic domain"/>
    <property type="match status" value="1"/>
</dbReference>
<evidence type="ECO:0000256" key="21">
    <source>
        <dbReference type="ARBA" id="ARBA00049161"/>
    </source>
</evidence>
<evidence type="ECO:0000256" key="17">
    <source>
        <dbReference type="ARBA" id="ARBA00032510"/>
    </source>
</evidence>
<comment type="catalytic activity">
    <reaction evidence="18">
        <text>(6S)-5,6,7,8-tetrahydrofolyl-(gamma-L-Glu)(n) + L-glutamate + ATP = (6S)-5,6,7,8-tetrahydrofolyl-(gamma-L-Glu)(n+1) + ADP + phosphate + H(+)</text>
        <dbReference type="Rhea" id="RHEA:10580"/>
        <dbReference type="Rhea" id="RHEA-COMP:14738"/>
        <dbReference type="Rhea" id="RHEA-COMP:14740"/>
        <dbReference type="ChEBI" id="CHEBI:15378"/>
        <dbReference type="ChEBI" id="CHEBI:29985"/>
        <dbReference type="ChEBI" id="CHEBI:30616"/>
        <dbReference type="ChEBI" id="CHEBI:43474"/>
        <dbReference type="ChEBI" id="CHEBI:141005"/>
        <dbReference type="ChEBI" id="CHEBI:456216"/>
        <dbReference type="EC" id="6.3.2.17"/>
    </reaction>
</comment>
<reference evidence="25" key="1">
    <citation type="submission" date="2018-08" db="EMBL/GenBank/DDBJ databases">
        <title>Murine metabolic-syndrome-specific gut microbial biobank.</title>
        <authorList>
            <person name="Liu C."/>
        </authorList>
    </citation>
    <scope>NUCLEOTIDE SEQUENCE [LARGE SCALE GENOMIC DNA]</scope>
    <source>
        <strain evidence="25">Z82</strain>
    </source>
</reference>
<dbReference type="InterPro" id="IPR018109">
    <property type="entry name" value="Folylpolyglutamate_synth_CS"/>
</dbReference>
<evidence type="ECO:0000256" key="6">
    <source>
        <dbReference type="ARBA" id="ARBA00013023"/>
    </source>
</evidence>
<evidence type="ECO:0000256" key="13">
    <source>
        <dbReference type="ARBA" id="ARBA00022842"/>
    </source>
</evidence>
<proteinExistence type="inferred from homology"/>
<dbReference type="InterPro" id="IPR036615">
    <property type="entry name" value="Mur_ligase_C_dom_sf"/>
</dbReference>
<comment type="catalytic activity">
    <reaction evidence="20">
        <text>(6R)-5,10-methylenetetrahydrofolyl-(gamma-L-Glu)(n) + L-glutamate + ATP = (6R)-5,10-methylenetetrahydrofolyl-(gamma-L-Glu)(n+1) + ADP + phosphate + H(+)</text>
        <dbReference type="Rhea" id="RHEA:51912"/>
        <dbReference type="Rhea" id="RHEA-COMP:13257"/>
        <dbReference type="Rhea" id="RHEA-COMP:13258"/>
        <dbReference type="ChEBI" id="CHEBI:15378"/>
        <dbReference type="ChEBI" id="CHEBI:29985"/>
        <dbReference type="ChEBI" id="CHEBI:30616"/>
        <dbReference type="ChEBI" id="CHEBI:43474"/>
        <dbReference type="ChEBI" id="CHEBI:136572"/>
        <dbReference type="ChEBI" id="CHEBI:456216"/>
        <dbReference type="EC" id="6.3.2.17"/>
    </reaction>
</comment>
<keyword evidence="22" id="KW-0812">Transmembrane</keyword>
<name>A0A7C9NB66_9BACT</name>
<accession>A0A7C9NB66</accession>
<comment type="cofactor">
    <cofactor evidence="1">
        <name>Mg(2+)</name>
        <dbReference type="ChEBI" id="CHEBI:18420"/>
    </cofactor>
</comment>
<dbReference type="PROSITE" id="PS01012">
    <property type="entry name" value="FOLYLPOLYGLU_SYNT_2"/>
    <property type="match status" value="1"/>
</dbReference>
<dbReference type="EMBL" id="QWKH01000002">
    <property type="protein sequence ID" value="NBI33528.1"/>
    <property type="molecule type" value="Genomic_DNA"/>
</dbReference>
<evidence type="ECO:0000256" key="15">
    <source>
        <dbReference type="ARBA" id="ARBA00030048"/>
    </source>
</evidence>
<evidence type="ECO:0000256" key="11">
    <source>
        <dbReference type="ARBA" id="ARBA00022741"/>
    </source>
</evidence>
<dbReference type="EC" id="6.3.2.17" evidence="7"/>
<dbReference type="InterPro" id="IPR013221">
    <property type="entry name" value="Mur_ligase_cen"/>
</dbReference>
<dbReference type="FunFam" id="3.40.1190.10:FF:000011">
    <property type="entry name" value="Folylpolyglutamate synthase/dihydrofolate synthase"/>
    <property type="match status" value="1"/>
</dbReference>
<keyword evidence="10" id="KW-0479">Metal-binding</keyword>
<evidence type="ECO:0000256" key="12">
    <source>
        <dbReference type="ARBA" id="ARBA00022840"/>
    </source>
</evidence>
<keyword evidence="12" id="KW-0067">ATP-binding</keyword>
<keyword evidence="14" id="KW-0289">Folate biosynthesis</keyword>
<dbReference type="InterPro" id="IPR001645">
    <property type="entry name" value="Folylpolyglutamate_synth"/>
</dbReference>
<dbReference type="AlphaFoldDB" id="A0A7C9NB66"/>
<dbReference type="PANTHER" id="PTHR11136:SF0">
    <property type="entry name" value="DIHYDROFOLATE SYNTHETASE-RELATED"/>
    <property type="match status" value="1"/>
</dbReference>
<dbReference type="GO" id="GO:0046656">
    <property type="term" value="P:folic acid biosynthetic process"/>
    <property type="evidence" value="ECO:0007669"/>
    <property type="project" value="UniProtKB-KW"/>
</dbReference>
<organism evidence="25">
    <name type="scientific">Muribaculaceae bacterium Z82</name>
    <dbReference type="NCBI Taxonomy" id="2304548"/>
    <lineage>
        <taxon>Bacteria</taxon>
        <taxon>Pseudomonadati</taxon>
        <taxon>Bacteroidota</taxon>
        <taxon>Bacteroidia</taxon>
        <taxon>Bacteroidales</taxon>
        <taxon>Muribaculaceae</taxon>
    </lineage>
</organism>
<evidence type="ECO:0000256" key="3">
    <source>
        <dbReference type="ARBA" id="ARBA00004799"/>
    </source>
</evidence>
<dbReference type="InterPro" id="IPR036565">
    <property type="entry name" value="Mur-like_cat_sf"/>
</dbReference>
<evidence type="ECO:0000256" key="16">
    <source>
        <dbReference type="ARBA" id="ARBA00030592"/>
    </source>
</evidence>
<evidence type="ECO:0000256" key="22">
    <source>
        <dbReference type="SAM" id="Phobius"/>
    </source>
</evidence>
<keyword evidence="22" id="KW-1133">Transmembrane helix</keyword>
<sequence>MSEPFDAIAYINEPRWQTSRLGLHRIRDLMERLGRPQDRLRFVHVAGTNGKGSTCAYLASILRAAGYRTGLFTSPYIERFEERIQVDGVLIAPEALCQATLQVREAAEAQAAETGEHATEFELMTAVALMHFAAAGCDIVVLEVGLGGRLDSTNVIGPPEVAVITRIGLDHTALLGDSPAAIAGEKAGIIKPGCAVVAYPQDDEGAARAIAQAASRCETPLIVADFSQLTVGEVRPAGESAVVESDARLPLPGDLVRCFAYRNRSYRTALLASYQPCNAALAIEAARVLAARGWRIPESAIEAGVAAARWPGRFELMPVVLGRPTIVVDGGHNPQGAQALAASLADVFPGRRCVFVMGVLADKDYAAMVEVVLPRAQAFVTVTPPNPRSLSAENLAECIRAAAASKGVPTETAVGESALPAQAAKPCASDCALDGEPVSPLVVRAAAGYDDALRAAVALAGPCGLVVAFGSLYAIADIKRGIMSGGRMSGGRG</sequence>
<keyword evidence="22" id="KW-0472">Membrane</keyword>
<evidence type="ECO:0000313" key="25">
    <source>
        <dbReference type="EMBL" id="NBI33528.1"/>
    </source>
</evidence>
<keyword evidence="11" id="KW-0547">Nucleotide-binding</keyword>
<protein>
    <recommendedName>
        <fullName evidence="8">Dihydrofolate synthase/folylpolyglutamate synthase</fullName>
        <ecNumber evidence="6">6.3.2.12</ecNumber>
        <ecNumber evidence="7">6.3.2.17</ecNumber>
    </recommendedName>
    <alternativeName>
        <fullName evidence="17">Folylpoly-gamma-glutamate synthetase-dihydrofolate synthetase</fullName>
    </alternativeName>
    <alternativeName>
        <fullName evidence="15">Folylpolyglutamate synthetase</fullName>
    </alternativeName>
    <alternativeName>
        <fullName evidence="16">Tetrahydrofolylpolyglutamate synthase</fullName>
    </alternativeName>
</protein>
<comment type="function">
    <text evidence="2">Functions in two distinct reactions of the de novo folate biosynthetic pathway. Catalyzes the addition of a glutamate residue to dihydropteroate (7,8-dihydropteroate or H2Pte) to form dihydrofolate (7,8-dihydrofolate monoglutamate or H2Pte-Glu). Also catalyzes successive additions of L-glutamate to tetrahydrofolate or 10-formyltetrahydrofolate or 5,10-methylenetetrahydrofolate, leading to folylpolyglutamate derivatives.</text>
</comment>
<comment type="pathway">
    <text evidence="3">Cofactor biosynthesis; tetrahydrofolate biosynthesis; 7,8-dihydrofolate from 2-amino-4-hydroxy-6-hydroxymethyl-7,8-dihydropteridine diphosphate and 4-aminobenzoate: step 2/2.</text>
</comment>
<feature type="domain" description="Mur ligase C-terminal" evidence="23">
    <location>
        <begin position="312"/>
        <end position="412"/>
    </location>
</feature>
<dbReference type="GO" id="GO:0008841">
    <property type="term" value="F:dihydrofolate synthase activity"/>
    <property type="evidence" value="ECO:0007669"/>
    <property type="project" value="UniProtKB-EC"/>
</dbReference>
<evidence type="ECO:0000256" key="14">
    <source>
        <dbReference type="ARBA" id="ARBA00022909"/>
    </source>
</evidence>
<evidence type="ECO:0000256" key="5">
    <source>
        <dbReference type="ARBA" id="ARBA00008276"/>
    </source>
</evidence>
<dbReference type="NCBIfam" id="TIGR01499">
    <property type="entry name" value="folC"/>
    <property type="match status" value="1"/>
</dbReference>
<comment type="pathway">
    <text evidence="4">Cofactor biosynthesis; tetrahydrofolylpolyglutamate biosynthesis.</text>
</comment>
<dbReference type="PROSITE" id="PS01011">
    <property type="entry name" value="FOLYLPOLYGLU_SYNT_1"/>
    <property type="match status" value="1"/>
</dbReference>
<dbReference type="EC" id="6.3.2.12" evidence="6"/>
<keyword evidence="13" id="KW-0460">Magnesium</keyword>
<dbReference type="Pfam" id="PF02875">
    <property type="entry name" value="Mur_ligase_C"/>
    <property type="match status" value="1"/>
</dbReference>
<evidence type="ECO:0000256" key="19">
    <source>
        <dbReference type="ARBA" id="ARBA00047808"/>
    </source>
</evidence>
<dbReference type="GO" id="GO:0046872">
    <property type="term" value="F:metal ion binding"/>
    <property type="evidence" value="ECO:0007669"/>
    <property type="project" value="UniProtKB-KW"/>
</dbReference>
<dbReference type="Gene3D" id="3.90.190.20">
    <property type="entry name" value="Mur ligase, C-terminal domain"/>
    <property type="match status" value="1"/>
</dbReference>
<feature type="transmembrane region" description="Helical" evidence="22">
    <location>
        <begin position="452"/>
        <end position="475"/>
    </location>
</feature>
<comment type="caution">
    <text evidence="25">The sequence shown here is derived from an EMBL/GenBank/DDBJ whole genome shotgun (WGS) entry which is preliminary data.</text>
</comment>
<feature type="domain" description="Mur ligase central" evidence="24">
    <location>
        <begin position="45"/>
        <end position="228"/>
    </location>
</feature>
<comment type="catalytic activity">
    <reaction evidence="19">
        <text>10-formyltetrahydrofolyl-(gamma-L-Glu)(n) + L-glutamate + ATP = 10-formyltetrahydrofolyl-(gamma-L-Glu)(n+1) + ADP + phosphate + H(+)</text>
        <dbReference type="Rhea" id="RHEA:51904"/>
        <dbReference type="Rhea" id="RHEA-COMP:13088"/>
        <dbReference type="Rhea" id="RHEA-COMP:14300"/>
        <dbReference type="ChEBI" id="CHEBI:15378"/>
        <dbReference type="ChEBI" id="CHEBI:29985"/>
        <dbReference type="ChEBI" id="CHEBI:30616"/>
        <dbReference type="ChEBI" id="CHEBI:43474"/>
        <dbReference type="ChEBI" id="CHEBI:134413"/>
        <dbReference type="ChEBI" id="CHEBI:456216"/>
        <dbReference type="EC" id="6.3.2.17"/>
    </reaction>
</comment>
<evidence type="ECO:0000256" key="4">
    <source>
        <dbReference type="ARBA" id="ARBA00005150"/>
    </source>
</evidence>
<dbReference type="PANTHER" id="PTHR11136">
    <property type="entry name" value="FOLYLPOLYGLUTAMATE SYNTHASE-RELATED"/>
    <property type="match status" value="1"/>
</dbReference>
<dbReference type="GO" id="GO:0005737">
    <property type="term" value="C:cytoplasm"/>
    <property type="evidence" value="ECO:0007669"/>
    <property type="project" value="TreeGrafter"/>
</dbReference>
<comment type="similarity">
    <text evidence="5">Belongs to the folylpolyglutamate synthase family.</text>
</comment>
<evidence type="ECO:0000256" key="1">
    <source>
        <dbReference type="ARBA" id="ARBA00001946"/>
    </source>
</evidence>